<dbReference type="AlphaFoldDB" id="A0AAV7F996"/>
<reference evidence="2 3" key="1">
    <citation type="submission" date="2021-07" db="EMBL/GenBank/DDBJ databases">
        <title>The Aristolochia fimbriata genome: insights into angiosperm evolution, floral development and chemical biosynthesis.</title>
        <authorList>
            <person name="Jiao Y."/>
        </authorList>
    </citation>
    <scope>NUCLEOTIDE SEQUENCE [LARGE SCALE GENOMIC DNA]</scope>
    <source>
        <strain evidence="2">IBCAS-2021</strain>
        <tissue evidence="2">Leaf</tissue>
    </source>
</reference>
<feature type="compositionally biased region" description="Basic and acidic residues" evidence="1">
    <location>
        <begin position="1"/>
        <end position="17"/>
    </location>
</feature>
<evidence type="ECO:0000313" key="2">
    <source>
        <dbReference type="EMBL" id="KAG9457179.1"/>
    </source>
</evidence>
<feature type="region of interest" description="Disordered" evidence="1">
    <location>
        <begin position="1"/>
        <end position="20"/>
    </location>
</feature>
<name>A0AAV7F996_ARIFI</name>
<dbReference type="Proteomes" id="UP000825729">
    <property type="component" value="Unassembled WGS sequence"/>
</dbReference>
<gene>
    <name evidence="2" type="ORF">H6P81_001687</name>
</gene>
<evidence type="ECO:0000256" key="1">
    <source>
        <dbReference type="SAM" id="MobiDB-lite"/>
    </source>
</evidence>
<keyword evidence="3" id="KW-1185">Reference proteome</keyword>
<evidence type="ECO:0000313" key="3">
    <source>
        <dbReference type="Proteomes" id="UP000825729"/>
    </source>
</evidence>
<comment type="caution">
    <text evidence="2">The sequence shown here is derived from an EMBL/GenBank/DDBJ whole genome shotgun (WGS) entry which is preliminary data.</text>
</comment>
<proteinExistence type="predicted"/>
<sequence length="104" mass="11830">MDVDERGEKEREKERRREQRRRWSGCFVVGTRSRGLVSGVPNPGGTILLQRTKEEGKVRGEEKEKGFSRVSCERVVEVLRSSALLAASPWKHPPMCSVLLHSRA</sequence>
<organism evidence="2 3">
    <name type="scientific">Aristolochia fimbriata</name>
    <name type="common">White veined hardy Dutchman's pipe vine</name>
    <dbReference type="NCBI Taxonomy" id="158543"/>
    <lineage>
        <taxon>Eukaryota</taxon>
        <taxon>Viridiplantae</taxon>
        <taxon>Streptophyta</taxon>
        <taxon>Embryophyta</taxon>
        <taxon>Tracheophyta</taxon>
        <taxon>Spermatophyta</taxon>
        <taxon>Magnoliopsida</taxon>
        <taxon>Magnoliidae</taxon>
        <taxon>Piperales</taxon>
        <taxon>Aristolochiaceae</taxon>
        <taxon>Aristolochia</taxon>
    </lineage>
</organism>
<dbReference type="EMBL" id="JAINDJ010000002">
    <property type="protein sequence ID" value="KAG9457179.1"/>
    <property type="molecule type" value="Genomic_DNA"/>
</dbReference>
<accession>A0AAV7F996</accession>
<protein>
    <submittedName>
        <fullName evidence="2">Uncharacterized protein</fullName>
    </submittedName>
</protein>